<keyword evidence="6" id="KW-1003">Cell membrane</keyword>
<keyword evidence="14" id="KW-0221">Differentiation</keyword>
<evidence type="ECO:0000256" key="15">
    <source>
        <dbReference type="ARBA" id="ARBA00022837"/>
    </source>
</evidence>
<keyword evidence="16" id="KW-0130">Cell adhesion</keyword>
<dbReference type="PANTHER" id="PTHR24028">
    <property type="entry name" value="CADHERIN-87A"/>
    <property type="match status" value="1"/>
</dbReference>
<evidence type="ECO:0000256" key="22">
    <source>
        <dbReference type="ARBA" id="ARBA00023188"/>
    </source>
</evidence>
<feature type="domain" description="Cadherin" evidence="35">
    <location>
        <begin position="228"/>
        <end position="335"/>
    </location>
</feature>
<dbReference type="EMBL" id="SCEB01000832">
    <property type="protein sequence ID" value="RXM98072.1"/>
    <property type="molecule type" value="Genomic_DNA"/>
</dbReference>
<feature type="domain" description="Cadherin" evidence="35">
    <location>
        <begin position="562"/>
        <end position="674"/>
    </location>
</feature>
<evidence type="ECO:0000256" key="7">
    <source>
        <dbReference type="ARBA" id="ARBA00022525"/>
    </source>
</evidence>
<evidence type="ECO:0000256" key="3">
    <source>
        <dbReference type="ARBA" id="ARBA00004498"/>
    </source>
</evidence>
<dbReference type="GO" id="GO:0005509">
    <property type="term" value="F:calcium ion binding"/>
    <property type="evidence" value="ECO:0007669"/>
    <property type="project" value="UniProtKB-UniRule"/>
</dbReference>
<feature type="domain" description="Cadherin" evidence="35">
    <location>
        <begin position="119"/>
        <end position="227"/>
    </location>
</feature>
<dbReference type="SMART" id="SM01039">
    <property type="entry name" value="BRICHOS"/>
    <property type="match status" value="2"/>
</dbReference>
<dbReference type="FunFam" id="2.60.40.60:FF:000117">
    <property type="entry name" value="protocadherin-8 isoform X1"/>
    <property type="match status" value="1"/>
</dbReference>
<dbReference type="PROSITE" id="PS50869">
    <property type="entry name" value="BRICHOS"/>
    <property type="match status" value="2"/>
</dbReference>
<dbReference type="GO" id="GO:0007156">
    <property type="term" value="P:homophilic cell adhesion via plasma membrane adhesion molecules"/>
    <property type="evidence" value="ECO:0007669"/>
    <property type="project" value="InterPro"/>
</dbReference>
<evidence type="ECO:0000256" key="28">
    <source>
        <dbReference type="ARBA" id="ARBA00042622"/>
    </source>
</evidence>
<comment type="subcellular location">
    <subcellularLocation>
        <location evidence="1">Cell membrane</location>
        <topology evidence="1">Single-pass type I membrane protein</topology>
    </subcellularLocation>
    <subcellularLocation>
        <location evidence="2">Cell projection</location>
        <location evidence="2">Dendrite</location>
    </subcellularLocation>
    <subcellularLocation>
        <location evidence="25">Postsynaptic cell membrane</location>
    </subcellularLocation>
    <subcellularLocation>
        <location evidence="26">Presynaptic cell membrane</location>
    </subcellularLocation>
    <subcellularLocation>
        <location evidence="3">Secreted</location>
        <location evidence="3">Extracellular space</location>
        <location evidence="3">Extracellular matrix</location>
    </subcellularLocation>
</comment>
<keyword evidence="15 32" id="KW-0106">Calcium</keyword>
<evidence type="ECO:0000256" key="25">
    <source>
        <dbReference type="ARBA" id="ARBA00034100"/>
    </source>
</evidence>
<dbReference type="FunFam" id="3.30.390.150:FF:000001">
    <property type="entry name" value="leukocyte cell-derived chemotaxin 1"/>
    <property type="match status" value="1"/>
</dbReference>
<comment type="similarity">
    <text evidence="4">Belongs to the chondromodulin-1 family.</text>
</comment>
<sequence>MLFFLPTISEAKTVKYQTYEEEKPETVIGHLAEDLQLSATQGGLTSFRMMKQFNTSFIKLRESDGELTIGERIDRERICRQSLQCLIAFDVVSFSKEQFKLIHVEVEVKDINDNSPEFPHLETSLDISESAAIGTRIPLEVAVDEDVGSNYIQSYQISVNSHFTIEVLSRADGVKYAELVLLKELDRETQSSHVLELVATDGGSPSRSGTTNINIKVKDFNDNSPVFDQSSFSVELNEDAPVGFLLLDLNAVDADEGLNGEVVYGFVNQVTSEIRQLFQVDRKSGRLTLEHPVDFETKKTYELDVQAYDLGPNPTPAICKIIIHIQDVNDNAPEISITPMTSISAGVAYITEAAAKDSFVALISTSDRDSGVNGKVHCTLYGHDHFKLQQAYEDSYMIVTTTSLDREKISEYNLTVVAEDLGSPPFRTIKQYTIRVSDENDNAPLFSKTVYEVSVVENNSPGAYITTVIARDPDLGHNGKVMYRLVDSEIMGSPVSTFVSVDPATGSIYALRNLNYEVVKQLQLRIQASDGGSPQLHSTAVINVKIVDQNDNAPSITHPVLINGSAEVLVPRDAPSGYLITKIKASDADQGVNSELTYRIGREEQHVAFSINKVTGEIYLNREISHEYREVIKITITVSDNGRPSLSSTATLHFIITTTAPHSGHVVVAQSPEDNKLFHMDMSVIVIIVLAGSCTLLLLAIILIATTCNRRKKEKETTGFQGDVDVQMGNGRNNCDTLISSHSGSAFDSRPYCSKSSFSNSHTTESDMCSSCEDGRDTACMYEAENRLPVSNTECYSALPGFGEEVVRPIAIWKGNSFSTISARDPEFSGKDSGKGDSDFNDSDSDVSGDGQKKAVVPGNVHNAACRVEGAAIPLTRAKTSMAESSEKVPIALAGPEDVEQCFPPVYNVHYSMSINGKVEEGSLEIDAGNNLETFKTGSGSEEAVEVHDFHIGITGIRFAGGEKCYIKAQAKAHIPDVESLNKESVSFGLEDEIMPVKFDEESLIWVAADQPVKDSSFLSTKIMDLCSDLPIFWLRPTYPKDGQRKKREVPRARRQSDDYDEKEFETDAEEGKVEGDNVTSKPAEEKPDFNPENPYHGITGIRFAGGEKCYIKAQAKAHIPDVESLNKESVSFGLEDEIMPVKFDEESLIWVAADQPVKDSSFLSTKIMDLCSDLPIFWLRPTYPKDGQRKKREVPRARRQSDDYDEKEFETDAEEGKVEGDNVTSKPAEEKPDFNPENPYHQMLEGEGGTMTFDPMLDHQGICCAECRRSYTHCQRICEPLGGYWPWPYDHRGCRVACRVIMPCSWWVGRILGVL</sequence>
<evidence type="ECO:0000256" key="33">
    <source>
        <dbReference type="SAM" id="MobiDB-lite"/>
    </source>
</evidence>
<keyword evidence="23" id="KW-0628">Postsynaptic cell membrane</keyword>
<evidence type="ECO:0000256" key="5">
    <source>
        <dbReference type="ARBA" id="ARBA00022473"/>
    </source>
</evidence>
<dbReference type="GO" id="GO:0030154">
    <property type="term" value="P:cell differentiation"/>
    <property type="evidence" value="ECO:0007669"/>
    <property type="project" value="UniProtKB-KW"/>
</dbReference>
<gene>
    <name evidence="37" type="ORF">EOD39_13639</name>
</gene>
<dbReference type="PANTHER" id="PTHR24028:SF46">
    <property type="entry name" value="PROTOCADHERIN-8"/>
    <property type="match status" value="1"/>
</dbReference>
<comment type="subunit">
    <text evidence="30">The N-terminal extracellular domain forms homophilic interactions; these interactions activate p38 MAPK via TAOK2 and trigger endocytosis. Interacts with CDH2; this interaction may lead to CDH2 cointernalization. Interacts with CDH11. Interacts with TAOK2.</text>
</comment>
<evidence type="ECO:0000256" key="16">
    <source>
        <dbReference type="ARBA" id="ARBA00022889"/>
    </source>
</evidence>
<keyword evidence="19 34" id="KW-0472">Membrane</keyword>
<evidence type="ECO:0000256" key="11">
    <source>
        <dbReference type="ARBA" id="ARBA00022692"/>
    </source>
</evidence>
<accession>A0A662YNQ4</accession>
<reference evidence="37 38" key="1">
    <citation type="submission" date="2019-01" db="EMBL/GenBank/DDBJ databases">
        <title>Draft Genome and Complete Hox-Cluster Characterization of the Sterlet Sturgeon (Acipenser ruthenus).</title>
        <authorList>
            <person name="Wei Q."/>
        </authorList>
    </citation>
    <scope>NUCLEOTIDE SEQUENCE [LARGE SCALE GENOMIC DNA]</scope>
    <source>
        <strain evidence="37">WHYD16114868_AA</strain>
        <tissue evidence="37">Blood</tissue>
    </source>
</reference>
<evidence type="ECO:0000256" key="27">
    <source>
        <dbReference type="ARBA" id="ARBA00039682"/>
    </source>
</evidence>
<dbReference type="InterPro" id="IPR007084">
    <property type="entry name" value="BRICHOS_dom"/>
</dbReference>
<dbReference type="Pfam" id="PF00028">
    <property type="entry name" value="Cadherin"/>
    <property type="match status" value="5"/>
</dbReference>
<dbReference type="InterPro" id="IPR020894">
    <property type="entry name" value="Cadherin_CS"/>
</dbReference>
<evidence type="ECO:0000256" key="14">
    <source>
        <dbReference type="ARBA" id="ARBA00022782"/>
    </source>
</evidence>
<feature type="region of interest" description="Disordered" evidence="33">
    <location>
        <begin position="1187"/>
        <end position="1244"/>
    </location>
</feature>
<dbReference type="PRINTS" id="PR00205">
    <property type="entry name" value="CADHERIN"/>
</dbReference>
<evidence type="ECO:0000256" key="1">
    <source>
        <dbReference type="ARBA" id="ARBA00004251"/>
    </source>
</evidence>
<dbReference type="Gene3D" id="3.30.390.150">
    <property type="match status" value="2"/>
</dbReference>
<evidence type="ECO:0000256" key="23">
    <source>
        <dbReference type="ARBA" id="ARBA00023257"/>
    </source>
</evidence>
<evidence type="ECO:0000256" key="24">
    <source>
        <dbReference type="ARBA" id="ARBA00023273"/>
    </source>
</evidence>
<feature type="domain" description="Cadherin" evidence="35">
    <location>
        <begin position="32"/>
        <end position="118"/>
    </location>
</feature>
<name>A0A662YNQ4_ACIRT</name>
<keyword evidence="7" id="KW-0964">Secreted</keyword>
<evidence type="ECO:0000256" key="30">
    <source>
        <dbReference type="ARBA" id="ARBA00064553"/>
    </source>
</evidence>
<dbReference type="GO" id="GO:0051216">
    <property type="term" value="P:cartilage development"/>
    <property type="evidence" value="ECO:0007669"/>
    <property type="project" value="UniProtKB-KW"/>
</dbReference>
<evidence type="ECO:0000256" key="17">
    <source>
        <dbReference type="ARBA" id="ARBA00022989"/>
    </source>
</evidence>
<keyword evidence="8" id="KW-0272">Extracellular matrix</keyword>
<organism evidence="37 38">
    <name type="scientific">Acipenser ruthenus</name>
    <name type="common">Sterlet sturgeon</name>
    <dbReference type="NCBI Taxonomy" id="7906"/>
    <lineage>
        <taxon>Eukaryota</taxon>
        <taxon>Metazoa</taxon>
        <taxon>Chordata</taxon>
        <taxon>Craniata</taxon>
        <taxon>Vertebrata</taxon>
        <taxon>Euteleostomi</taxon>
        <taxon>Actinopterygii</taxon>
        <taxon>Chondrostei</taxon>
        <taxon>Acipenseriformes</taxon>
        <taxon>Acipenseridae</taxon>
        <taxon>Acipenser</taxon>
    </lineage>
</organism>
<dbReference type="FunFam" id="2.60.40.60:FF:000001">
    <property type="entry name" value="Protocadherin alpha 2"/>
    <property type="match status" value="1"/>
</dbReference>
<evidence type="ECO:0000259" key="36">
    <source>
        <dbReference type="PROSITE" id="PS50869"/>
    </source>
</evidence>
<dbReference type="GO" id="GO:0042734">
    <property type="term" value="C:presynaptic membrane"/>
    <property type="evidence" value="ECO:0007669"/>
    <property type="project" value="UniProtKB-SubCell"/>
</dbReference>
<feature type="domain" description="BRICHOS" evidence="36">
    <location>
        <begin position="938"/>
        <end position="1035"/>
    </location>
</feature>
<feature type="region of interest" description="Disordered" evidence="33">
    <location>
        <begin position="823"/>
        <end position="854"/>
    </location>
</feature>
<dbReference type="InterPro" id="IPR015919">
    <property type="entry name" value="Cadherin-like_sf"/>
</dbReference>
<keyword evidence="10" id="KW-0165">Cleavage on pair of basic residues</keyword>
<evidence type="ECO:0000256" key="19">
    <source>
        <dbReference type="ARBA" id="ARBA00023136"/>
    </source>
</evidence>
<keyword evidence="22" id="KW-0891">Chondrogenesis</keyword>
<dbReference type="Gene3D" id="2.60.40.60">
    <property type="entry name" value="Cadherins"/>
    <property type="match status" value="6"/>
</dbReference>
<dbReference type="FunFam" id="2.60.40.60:FF:000007">
    <property type="entry name" value="Protocadherin alpha 2"/>
    <property type="match status" value="1"/>
</dbReference>
<keyword evidence="17 34" id="KW-1133">Transmembrane helix</keyword>
<dbReference type="FunFam" id="2.60.40.60:FF:000003">
    <property type="entry name" value="Protocadherin alpha 2"/>
    <property type="match status" value="1"/>
</dbReference>
<feature type="compositionally biased region" description="Acidic residues" evidence="33">
    <location>
        <begin position="1204"/>
        <end position="1214"/>
    </location>
</feature>
<evidence type="ECO:0000256" key="32">
    <source>
        <dbReference type="PROSITE-ProRule" id="PRU00043"/>
    </source>
</evidence>
<dbReference type="CDD" id="cd11304">
    <property type="entry name" value="Cadherin_repeat"/>
    <property type="match status" value="6"/>
</dbReference>
<dbReference type="SUPFAM" id="SSF49313">
    <property type="entry name" value="Cadherin-like"/>
    <property type="match status" value="6"/>
</dbReference>
<dbReference type="GO" id="GO:0016525">
    <property type="term" value="P:negative regulation of angiogenesis"/>
    <property type="evidence" value="ECO:0007669"/>
    <property type="project" value="UniProtKB-ARBA"/>
</dbReference>
<dbReference type="Pfam" id="PF08266">
    <property type="entry name" value="Cadherin_2"/>
    <property type="match status" value="1"/>
</dbReference>
<dbReference type="Pfam" id="PF04089">
    <property type="entry name" value="BRICHOS"/>
    <property type="match status" value="2"/>
</dbReference>
<keyword evidence="21" id="KW-0325">Glycoprotein</keyword>
<evidence type="ECO:0000313" key="37">
    <source>
        <dbReference type="EMBL" id="RXM98072.1"/>
    </source>
</evidence>
<keyword evidence="9" id="KW-0597">Phosphoprotein</keyword>
<keyword evidence="18" id="KW-0770">Synapse</keyword>
<comment type="function">
    <text evidence="29">Calcium-dependent cell-adhesion protein. May play a role in activity-induced synaptic reorganization underlying long term memory. Could be involved in CDH2 internalization through TAOK2/p38 MAPK pathway. In hippocampal neurons, may play a role in the down-regulation of dendritic spines, maybe through its action on CDH2 endocytosis.</text>
</comment>
<keyword evidence="20" id="KW-1015">Disulfide bond</keyword>
<evidence type="ECO:0000256" key="18">
    <source>
        <dbReference type="ARBA" id="ARBA00023018"/>
    </source>
</evidence>
<dbReference type="Proteomes" id="UP000289886">
    <property type="component" value="Unassembled WGS sequence"/>
</dbReference>
<evidence type="ECO:0000256" key="21">
    <source>
        <dbReference type="ARBA" id="ARBA00023180"/>
    </source>
</evidence>
<dbReference type="FunFam" id="2.60.40.60:FF:000002">
    <property type="entry name" value="Protocadherin alpha 2"/>
    <property type="match status" value="1"/>
</dbReference>
<evidence type="ECO:0000256" key="2">
    <source>
        <dbReference type="ARBA" id="ARBA00004279"/>
    </source>
</evidence>
<evidence type="ECO:0000256" key="13">
    <source>
        <dbReference type="ARBA" id="ARBA00022737"/>
    </source>
</evidence>
<dbReference type="SMART" id="SM00112">
    <property type="entry name" value="CA"/>
    <property type="match status" value="6"/>
</dbReference>
<dbReference type="InterPro" id="IPR050174">
    <property type="entry name" value="Protocadherin/Cadherin-CA"/>
</dbReference>
<feature type="domain" description="Cadherin" evidence="35">
    <location>
        <begin position="350"/>
        <end position="446"/>
    </location>
</feature>
<evidence type="ECO:0000256" key="9">
    <source>
        <dbReference type="ARBA" id="ARBA00022553"/>
    </source>
</evidence>
<feature type="domain" description="Cadherin" evidence="35">
    <location>
        <begin position="447"/>
        <end position="556"/>
    </location>
</feature>
<evidence type="ECO:0000256" key="26">
    <source>
        <dbReference type="ARBA" id="ARBA00034111"/>
    </source>
</evidence>
<feature type="compositionally biased region" description="Acidic residues" evidence="33">
    <location>
        <begin position="1059"/>
        <end position="1069"/>
    </location>
</feature>
<keyword evidence="5" id="KW-0217">Developmental protein</keyword>
<proteinExistence type="inferred from homology"/>
<evidence type="ECO:0000256" key="31">
    <source>
        <dbReference type="ARBA" id="ARBA00067805"/>
    </source>
</evidence>
<evidence type="ECO:0000256" key="10">
    <source>
        <dbReference type="ARBA" id="ARBA00022685"/>
    </source>
</evidence>
<evidence type="ECO:0000256" key="34">
    <source>
        <dbReference type="SAM" id="Phobius"/>
    </source>
</evidence>
<dbReference type="GO" id="GO:0030425">
    <property type="term" value="C:dendrite"/>
    <property type="evidence" value="ECO:0007669"/>
    <property type="project" value="UniProtKB-SubCell"/>
</dbReference>
<evidence type="ECO:0000259" key="35">
    <source>
        <dbReference type="PROSITE" id="PS50268"/>
    </source>
</evidence>
<feature type="domain" description="BRICHOS" evidence="36">
    <location>
        <begin position="1083"/>
        <end position="1180"/>
    </location>
</feature>
<dbReference type="PROSITE" id="PS50268">
    <property type="entry name" value="CADHERIN_2"/>
    <property type="match status" value="6"/>
</dbReference>
<feature type="transmembrane region" description="Helical" evidence="34">
    <location>
        <begin position="682"/>
        <end position="705"/>
    </location>
</feature>
<comment type="caution">
    <text evidence="37">The sequence shown here is derived from an EMBL/GenBank/DDBJ whole genome shotgun (WGS) entry which is preliminary data.</text>
</comment>
<keyword evidence="12" id="KW-0732">Signal</keyword>
<feature type="region of interest" description="Disordered" evidence="33">
    <location>
        <begin position="1042"/>
        <end position="1095"/>
    </location>
</feature>
<dbReference type="InterPro" id="IPR002126">
    <property type="entry name" value="Cadherin-like_dom"/>
</dbReference>
<dbReference type="PROSITE" id="PS00232">
    <property type="entry name" value="CADHERIN_1"/>
    <property type="match status" value="3"/>
</dbReference>
<evidence type="ECO:0000256" key="6">
    <source>
        <dbReference type="ARBA" id="ARBA00022475"/>
    </source>
</evidence>
<evidence type="ECO:0000313" key="38">
    <source>
        <dbReference type="Proteomes" id="UP000289886"/>
    </source>
</evidence>
<dbReference type="GO" id="GO:0045211">
    <property type="term" value="C:postsynaptic membrane"/>
    <property type="evidence" value="ECO:0007669"/>
    <property type="project" value="UniProtKB-SubCell"/>
</dbReference>
<dbReference type="InterPro" id="IPR013164">
    <property type="entry name" value="Cadherin_N"/>
</dbReference>
<feature type="compositionally biased region" description="Basic and acidic residues" evidence="33">
    <location>
        <begin position="824"/>
        <end position="838"/>
    </location>
</feature>
<keyword evidence="38" id="KW-1185">Reference proteome</keyword>
<keyword evidence="11 34" id="KW-0812">Transmembrane</keyword>
<dbReference type="FunFam" id="2.60.40.60:FF:000120">
    <property type="entry name" value="Protocadherin 8"/>
    <property type="match status" value="1"/>
</dbReference>
<keyword evidence="13" id="KW-0677">Repeat</keyword>
<evidence type="ECO:0000256" key="4">
    <source>
        <dbReference type="ARBA" id="ARBA00009898"/>
    </source>
</evidence>
<protein>
    <recommendedName>
        <fullName evidence="27">Leukocyte cell-derived chemotaxin 1</fullName>
    </recommendedName>
    <alternativeName>
        <fullName evidence="28">Chondromodulin</fullName>
    </alternativeName>
    <alternativeName>
        <fullName evidence="31">Protocadherin-8</fullName>
    </alternativeName>
</protein>
<keyword evidence="24" id="KW-0966">Cell projection</keyword>
<evidence type="ECO:0000256" key="8">
    <source>
        <dbReference type="ARBA" id="ARBA00022530"/>
    </source>
</evidence>
<evidence type="ECO:0000256" key="29">
    <source>
        <dbReference type="ARBA" id="ARBA00056898"/>
    </source>
</evidence>
<evidence type="ECO:0000256" key="20">
    <source>
        <dbReference type="ARBA" id="ARBA00023157"/>
    </source>
</evidence>
<evidence type="ECO:0000256" key="12">
    <source>
        <dbReference type="ARBA" id="ARBA00022729"/>
    </source>
</evidence>